<name>A0A518CCB3_9BACT</name>
<dbReference type="Proteomes" id="UP000318626">
    <property type="component" value="Chromosome"/>
</dbReference>
<protein>
    <submittedName>
        <fullName evidence="1">Uncharacterized protein</fullName>
    </submittedName>
</protein>
<dbReference type="AlphaFoldDB" id="A0A518CCB3"/>
<dbReference type="EMBL" id="CP036289">
    <property type="protein sequence ID" value="QDU76863.1"/>
    <property type="molecule type" value="Genomic_DNA"/>
</dbReference>
<gene>
    <name evidence="1" type="ORF">Pan97_39200</name>
</gene>
<proteinExistence type="predicted"/>
<dbReference type="OrthoDB" id="9965511at2"/>
<accession>A0A518CCB3</accession>
<dbReference type="RefSeq" id="WP_144975309.1">
    <property type="nucleotide sequence ID" value="NZ_CP036289.1"/>
</dbReference>
<evidence type="ECO:0000313" key="2">
    <source>
        <dbReference type="Proteomes" id="UP000318626"/>
    </source>
</evidence>
<dbReference type="KEGG" id="bvo:Pan97_39200"/>
<evidence type="ECO:0000313" key="1">
    <source>
        <dbReference type="EMBL" id="QDU76863.1"/>
    </source>
</evidence>
<reference evidence="2" key="1">
    <citation type="submission" date="2019-02" db="EMBL/GenBank/DDBJ databases">
        <title>Deep-cultivation of Planctomycetes and their phenomic and genomic characterization uncovers novel biology.</title>
        <authorList>
            <person name="Wiegand S."/>
            <person name="Jogler M."/>
            <person name="Boedeker C."/>
            <person name="Pinto D."/>
            <person name="Vollmers J."/>
            <person name="Rivas-Marin E."/>
            <person name="Kohn T."/>
            <person name="Peeters S.H."/>
            <person name="Heuer A."/>
            <person name="Rast P."/>
            <person name="Oberbeckmann S."/>
            <person name="Bunk B."/>
            <person name="Jeske O."/>
            <person name="Meyerdierks A."/>
            <person name="Storesund J.E."/>
            <person name="Kallscheuer N."/>
            <person name="Luecker S."/>
            <person name="Lage O.M."/>
            <person name="Pohl T."/>
            <person name="Merkel B.J."/>
            <person name="Hornburger P."/>
            <person name="Mueller R.-W."/>
            <person name="Bruemmer F."/>
            <person name="Labrenz M."/>
            <person name="Spormann A.M."/>
            <person name="Op den Camp H."/>
            <person name="Overmann J."/>
            <person name="Amann R."/>
            <person name="Jetten M.S.M."/>
            <person name="Mascher T."/>
            <person name="Medema M.H."/>
            <person name="Devos D.P."/>
            <person name="Kaster A.-K."/>
            <person name="Ovreas L."/>
            <person name="Rohde M."/>
            <person name="Galperin M.Y."/>
            <person name="Jogler C."/>
        </authorList>
    </citation>
    <scope>NUCLEOTIDE SEQUENCE [LARGE SCALE GENOMIC DNA]</scope>
    <source>
        <strain evidence="2">Pan97</strain>
    </source>
</reference>
<keyword evidence="2" id="KW-1185">Reference proteome</keyword>
<sequence>MVSTGIAPDNVSPLVVFPTAIPDFLLTDQAVPLGPMTSRDINPGRGRIRRILSCERWLLLLLACERRRYPVLVPDELIAACTWGAHKRPKNWRAVLRESWGLTCEASGRRSHRAEGIRNQLSEAEDKLRKCSGSLRWQAKRQRLIAELEEIGVDDDILARASAYGCDESCVYHDLHVPHEHFLWKDARRSLGALSQFMDKIGEDEYTFDFEKRDREDKPLKTLLRKQLYSAYLPIQLFGHSPKVKIPRRQQRLLQGIMRELSHVPGKGRRPGTTAWVEDGLVMPPSGSRSIRCELLSQEQRYANFGGNFNGHRGYQIIGRTRKGWLYRAGYPVDGASDEQLWQWVRFFLADLADLSQRFDLVVAAVSKPPCRCYNLAEMREMLRSNRGKEVLENCRLRIFAPEDYLARWRQWFATKLGYDEIPGGSGGPLPVIRPAHQLVDPIEFRSWMRANKITQKLLAQELCCSESRLSQLFSGSRQWNRSFQQELSQFRQRFTSAETDGNSQPER</sequence>
<organism evidence="1 2">
    <name type="scientific">Bremerella volcania</name>
    <dbReference type="NCBI Taxonomy" id="2527984"/>
    <lineage>
        <taxon>Bacteria</taxon>
        <taxon>Pseudomonadati</taxon>
        <taxon>Planctomycetota</taxon>
        <taxon>Planctomycetia</taxon>
        <taxon>Pirellulales</taxon>
        <taxon>Pirellulaceae</taxon>
        <taxon>Bremerella</taxon>
    </lineage>
</organism>